<proteinExistence type="predicted"/>
<protein>
    <recommendedName>
        <fullName evidence="4">Lipoprotein</fullName>
    </recommendedName>
</protein>
<comment type="caution">
    <text evidence="2">The sequence shown here is derived from an EMBL/GenBank/DDBJ whole genome shotgun (WGS) entry which is preliminary data.</text>
</comment>
<name>A0ABP8T5E1_9ACTN</name>
<evidence type="ECO:0000313" key="3">
    <source>
        <dbReference type="Proteomes" id="UP001500307"/>
    </source>
</evidence>
<gene>
    <name evidence="2" type="ORF">GCM10023176_59180</name>
</gene>
<evidence type="ECO:0000313" key="2">
    <source>
        <dbReference type="EMBL" id="GAA4580158.1"/>
    </source>
</evidence>
<dbReference type="RefSeq" id="WP_346124998.1">
    <property type="nucleotide sequence ID" value="NZ_BAABGU010000056.1"/>
</dbReference>
<reference evidence="3" key="1">
    <citation type="journal article" date="2019" name="Int. J. Syst. Evol. Microbiol.">
        <title>The Global Catalogue of Microorganisms (GCM) 10K type strain sequencing project: providing services to taxonomists for standard genome sequencing and annotation.</title>
        <authorList>
            <consortium name="The Broad Institute Genomics Platform"/>
            <consortium name="The Broad Institute Genome Sequencing Center for Infectious Disease"/>
            <person name="Wu L."/>
            <person name="Ma J."/>
        </authorList>
    </citation>
    <scope>NUCLEOTIDE SEQUENCE [LARGE SCALE GENOMIC DNA]</scope>
    <source>
        <strain evidence="3">JCM 3175</strain>
    </source>
</reference>
<organism evidence="2 3">
    <name type="scientific">Micromonospora coerulea</name>
    <dbReference type="NCBI Taxonomy" id="47856"/>
    <lineage>
        <taxon>Bacteria</taxon>
        <taxon>Bacillati</taxon>
        <taxon>Actinomycetota</taxon>
        <taxon>Actinomycetes</taxon>
        <taxon>Micromonosporales</taxon>
        <taxon>Micromonosporaceae</taxon>
        <taxon>Micromonospora</taxon>
    </lineage>
</organism>
<feature type="region of interest" description="Disordered" evidence="1">
    <location>
        <begin position="84"/>
        <end position="103"/>
    </location>
</feature>
<evidence type="ECO:0000256" key="1">
    <source>
        <dbReference type="SAM" id="MobiDB-lite"/>
    </source>
</evidence>
<sequence>MPWVIAAAVLAGCGTAVSGPAADEVDGLRQQAAGPLARYEAAVRAVGGPPKFVPVGDLTSQIGDWEPANGDHKQGLGAGRIEAAATLPGRPESSGKVGWADGSSEDMPLVSADAALAQMREAHPGECADCAPLIVTGARLTTMTIQTTRGTVTAPAWEFTLRGTAVRLARLAVDPATVVRVTPPPWDDDHPHAGLAIESAATTTTGRELTVTFTGSPGPRSEPCGADYGAEAAESDRAVVVIVIPYPHGGDEACLAIGAERTATVELGRPLGERAVLEVQQGLPVPLTVTG</sequence>
<keyword evidence="3" id="KW-1185">Reference proteome</keyword>
<dbReference type="Proteomes" id="UP001500307">
    <property type="component" value="Unassembled WGS sequence"/>
</dbReference>
<accession>A0ABP8T5E1</accession>
<dbReference type="EMBL" id="BAABGU010000056">
    <property type="protein sequence ID" value="GAA4580158.1"/>
    <property type="molecule type" value="Genomic_DNA"/>
</dbReference>
<evidence type="ECO:0008006" key="4">
    <source>
        <dbReference type="Google" id="ProtNLM"/>
    </source>
</evidence>